<proteinExistence type="predicted"/>
<reference evidence="2" key="1">
    <citation type="journal article" date="2008" name="Plasmid">
        <title>Comparative analysis of eight Arthrobacter plasmids.</title>
        <authorList>
            <person name="Jerke K."/>
            <person name="Nakatsu C.H."/>
            <person name="Beasley F."/>
            <person name="Konopka A."/>
        </authorList>
    </citation>
    <scope>NUCLEOTIDE SEQUENCE</scope>
    <source>
        <strain evidence="2">Chr15</strain>
        <plasmid evidence="2">pChr15</plasmid>
    </source>
</reference>
<evidence type="ECO:0000313" key="2">
    <source>
        <dbReference type="EMBL" id="ABR67068.1"/>
    </source>
</evidence>
<geneLocation type="plasmid" evidence="2">
    <name>pChr15</name>
</geneLocation>
<name>A6YFQ7_9MICC</name>
<feature type="region of interest" description="Disordered" evidence="1">
    <location>
        <begin position="1"/>
        <end position="34"/>
    </location>
</feature>
<feature type="compositionally biased region" description="Low complexity" evidence="1">
    <location>
        <begin position="1"/>
        <end position="20"/>
    </location>
</feature>
<dbReference type="AlphaFoldDB" id="A6YFQ7"/>
<organism evidence="2">
    <name type="scientific">Arthrobacter sp. Chr15</name>
    <dbReference type="NCBI Taxonomy" id="447032"/>
    <lineage>
        <taxon>Bacteria</taxon>
        <taxon>Bacillati</taxon>
        <taxon>Actinomycetota</taxon>
        <taxon>Actinomycetes</taxon>
        <taxon>Micrococcales</taxon>
        <taxon>Micrococcaceae</taxon>
        <taxon>Arthrobacter</taxon>
    </lineage>
</organism>
<sequence length="123" mass="12802">MDGTAGPPAAAARAAGRPPASRQRMSPALTAGMKSSFRDHRFARSRHPRTATNVPAVAAAKGNGCQWQARAATSHRRTGDQCGGQDQCGRDHALPLSGRAAIGFTPGTQSNATMVARLPWVGE</sequence>
<evidence type="ECO:0000256" key="1">
    <source>
        <dbReference type="SAM" id="MobiDB-lite"/>
    </source>
</evidence>
<accession>A6YFQ7</accession>
<dbReference type="EMBL" id="EF495212">
    <property type="protein sequence ID" value="ABR67068.1"/>
    <property type="molecule type" value="Genomic_DNA"/>
</dbReference>
<protein>
    <submittedName>
        <fullName evidence="2">Uncharacterized protein</fullName>
    </submittedName>
</protein>
<keyword evidence="2" id="KW-0614">Plasmid</keyword>